<keyword evidence="11" id="KW-1185">Reference proteome</keyword>
<dbReference type="PROSITE" id="PS50928">
    <property type="entry name" value="ABC_TM1"/>
    <property type="match status" value="1"/>
</dbReference>
<evidence type="ECO:0000256" key="8">
    <source>
        <dbReference type="SAM" id="MobiDB-lite"/>
    </source>
</evidence>
<feature type="region of interest" description="Disordered" evidence="8">
    <location>
        <begin position="1"/>
        <end position="42"/>
    </location>
</feature>
<evidence type="ECO:0000256" key="3">
    <source>
        <dbReference type="ARBA" id="ARBA00022475"/>
    </source>
</evidence>
<dbReference type="InterPro" id="IPR000515">
    <property type="entry name" value="MetI-like"/>
</dbReference>
<feature type="transmembrane region" description="Helical" evidence="7">
    <location>
        <begin position="304"/>
        <end position="324"/>
    </location>
</feature>
<organism evidence="10 11">
    <name type="scientific">Agromyces albus</name>
    <dbReference type="NCBI Taxonomy" id="205332"/>
    <lineage>
        <taxon>Bacteria</taxon>
        <taxon>Bacillati</taxon>
        <taxon>Actinomycetota</taxon>
        <taxon>Actinomycetes</taxon>
        <taxon>Micrococcales</taxon>
        <taxon>Microbacteriaceae</taxon>
        <taxon>Agromyces</taxon>
    </lineage>
</organism>
<dbReference type="PANTHER" id="PTHR30193:SF45">
    <property type="entry name" value="ABC TRANSPORTER PERMEASE PROTEIN"/>
    <property type="match status" value="1"/>
</dbReference>
<dbReference type="EMBL" id="SDPN01000031">
    <property type="protein sequence ID" value="RXZ68193.1"/>
    <property type="molecule type" value="Genomic_DNA"/>
</dbReference>
<dbReference type="Proteomes" id="UP000293865">
    <property type="component" value="Unassembled WGS sequence"/>
</dbReference>
<name>A0A4Q2KWF1_9MICO</name>
<comment type="caution">
    <text evidence="10">The sequence shown here is derived from an EMBL/GenBank/DDBJ whole genome shotgun (WGS) entry which is preliminary data.</text>
</comment>
<feature type="domain" description="ABC transmembrane type-1" evidence="9">
    <location>
        <begin position="107"/>
        <end position="323"/>
    </location>
</feature>
<dbReference type="AlphaFoldDB" id="A0A4Q2KWF1"/>
<dbReference type="Pfam" id="PF00528">
    <property type="entry name" value="BPD_transp_1"/>
    <property type="match status" value="1"/>
</dbReference>
<dbReference type="GO" id="GO:0005886">
    <property type="term" value="C:plasma membrane"/>
    <property type="evidence" value="ECO:0007669"/>
    <property type="project" value="UniProtKB-SubCell"/>
</dbReference>
<dbReference type="GO" id="GO:0055085">
    <property type="term" value="P:transmembrane transport"/>
    <property type="evidence" value="ECO:0007669"/>
    <property type="project" value="InterPro"/>
</dbReference>
<keyword evidence="5 7" id="KW-1133">Transmembrane helix</keyword>
<accession>A0A4Q2KWF1</accession>
<evidence type="ECO:0000256" key="4">
    <source>
        <dbReference type="ARBA" id="ARBA00022692"/>
    </source>
</evidence>
<keyword evidence="4 7" id="KW-0812">Transmembrane</keyword>
<comment type="subcellular location">
    <subcellularLocation>
        <location evidence="1 7">Cell membrane</location>
        <topology evidence="1 7">Multi-pass membrane protein</topology>
    </subcellularLocation>
</comment>
<evidence type="ECO:0000313" key="10">
    <source>
        <dbReference type="EMBL" id="RXZ68193.1"/>
    </source>
</evidence>
<evidence type="ECO:0000256" key="1">
    <source>
        <dbReference type="ARBA" id="ARBA00004651"/>
    </source>
</evidence>
<dbReference type="OrthoDB" id="9804439at2"/>
<evidence type="ECO:0000256" key="5">
    <source>
        <dbReference type="ARBA" id="ARBA00022989"/>
    </source>
</evidence>
<evidence type="ECO:0000259" key="9">
    <source>
        <dbReference type="PROSITE" id="PS50928"/>
    </source>
</evidence>
<dbReference type="CDD" id="cd06261">
    <property type="entry name" value="TM_PBP2"/>
    <property type="match status" value="1"/>
</dbReference>
<evidence type="ECO:0000256" key="2">
    <source>
        <dbReference type="ARBA" id="ARBA00022448"/>
    </source>
</evidence>
<evidence type="ECO:0000256" key="7">
    <source>
        <dbReference type="RuleBase" id="RU363032"/>
    </source>
</evidence>
<evidence type="ECO:0000256" key="6">
    <source>
        <dbReference type="ARBA" id="ARBA00023136"/>
    </source>
</evidence>
<dbReference type="PANTHER" id="PTHR30193">
    <property type="entry name" value="ABC TRANSPORTER PERMEASE PROTEIN"/>
    <property type="match status" value="1"/>
</dbReference>
<feature type="transmembrane region" description="Helical" evidence="7">
    <location>
        <begin position="242"/>
        <end position="267"/>
    </location>
</feature>
<sequence length="333" mass="35866">MSTTSETSPIPAGAADGSPRGRDGEPNTAEPAARRSGPRRPGGRELLASLPWIGPALLLIFGVVLFPAGVMFFNSTRDISLSGLDQGSVGFDNYVEVFSFPYFWPIFVRTIVWVVAVVGATVLISLGLAQILNKAFPGRRIVRLAVIIPWAASVVMTTLVVYYGLEPYFGIVNTFLVDLGLIDTPEGYGWTRNPDTAFAWSIVVAVFVSLPFTTYTILAGLQTVPGEVLEAAKMDGAGPARTYFGVILPQLRGALSVAVLINIINVFNSLPILKVMTGSIPGYDADTIMTLIFKYIQNQHKVDVASALSVVAFLIVIVIVAIYVRVVKPMKEV</sequence>
<dbReference type="InterPro" id="IPR051393">
    <property type="entry name" value="ABC_transporter_permease"/>
</dbReference>
<protein>
    <submittedName>
        <fullName evidence="10">Sugar ABC transporter permease</fullName>
    </submittedName>
</protein>
<dbReference type="SUPFAM" id="SSF161098">
    <property type="entry name" value="MetI-like"/>
    <property type="match status" value="1"/>
</dbReference>
<feature type="transmembrane region" description="Helical" evidence="7">
    <location>
        <begin position="46"/>
        <end position="73"/>
    </location>
</feature>
<reference evidence="10 11" key="1">
    <citation type="submission" date="2019-01" db="EMBL/GenBank/DDBJ databases">
        <title>Agromyces.</title>
        <authorList>
            <person name="Li J."/>
        </authorList>
    </citation>
    <scope>NUCLEOTIDE SEQUENCE [LARGE SCALE GENOMIC DNA]</scope>
    <source>
        <strain evidence="10 11">DSM 15934</strain>
    </source>
</reference>
<dbReference type="RefSeq" id="WP_129521607.1">
    <property type="nucleotide sequence ID" value="NZ_SDPN01000031.1"/>
</dbReference>
<gene>
    <name evidence="10" type="ORF">ESP51_14505</name>
</gene>
<dbReference type="InterPro" id="IPR035906">
    <property type="entry name" value="MetI-like_sf"/>
</dbReference>
<feature type="transmembrane region" description="Helical" evidence="7">
    <location>
        <begin position="141"/>
        <end position="165"/>
    </location>
</feature>
<keyword evidence="6 7" id="KW-0472">Membrane</keyword>
<evidence type="ECO:0000313" key="11">
    <source>
        <dbReference type="Proteomes" id="UP000293865"/>
    </source>
</evidence>
<feature type="transmembrane region" description="Helical" evidence="7">
    <location>
        <begin position="197"/>
        <end position="221"/>
    </location>
</feature>
<proteinExistence type="inferred from homology"/>
<dbReference type="Gene3D" id="1.10.3720.10">
    <property type="entry name" value="MetI-like"/>
    <property type="match status" value="1"/>
</dbReference>
<keyword evidence="2 7" id="KW-0813">Transport</keyword>
<feature type="transmembrane region" description="Helical" evidence="7">
    <location>
        <begin position="102"/>
        <end position="129"/>
    </location>
</feature>
<keyword evidence="3" id="KW-1003">Cell membrane</keyword>
<comment type="similarity">
    <text evidence="7">Belongs to the binding-protein-dependent transport system permease family.</text>
</comment>